<evidence type="ECO:0000313" key="2">
    <source>
        <dbReference type="EMBL" id="KIM67372.1"/>
    </source>
</evidence>
<evidence type="ECO:0000313" key="3">
    <source>
        <dbReference type="Proteomes" id="UP000053989"/>
    </source>
</evidence>
<dbReference type="Proteomes" id="UP000053989">
    <property type="component" value="Unassembled WGS sequence"/>
</dbReference>
<evidence type="ECO:0000256" key="1">
    <source>
        <dbReference type="SAM" id="MobiDB-lite"/>
    </source>
</evidence>
<sequence>MSTHPIDWSKVPHTNLVSDSEDDAKVAEAKAGEKQRREEEAKAERGGEKRKKAHMMTEEGEDDEDTEEVFVVPRVMVEEQRNALGMLTQALAQVAERMAAVEARDEERLAMEQETIEIHRAHLAMVRRAVDCEEEWLELERVQLSIAQQWTEDLWKMGMLMRSPFVYSSKGKERAVETEAEAEERGEEMDDKDEDAQGEEE</sequence>
<dbReference type="EMBL" id="KN822013">
    <property type="protein sequence ID" value="KIM67372.1"/>
    <property type="molecule type" value="Genomic_DNA"/>
</dbReference>
<feature type="compositionally biased region" description="Basic and acidic residues" evidence="1">
    <location>
        <begin position="23"/>
        <end position="47"/>
    </location>
</feature>
<proteinExistence type="predicted"/>
<reference evidence="3" key="2">
    <citation type="submission" date="2015-01" db="EMBL/GenBank/DDBJ databases">
        <title>Evolutionary Origins and Diversification of the Mycorrhizal Mutualists.</title>
        <authorList>
            <consortium name="DOE Joint Genome Institute"/>
            <consortium name="Mycorrhizal Genomics Consortium"/>
            <person name="Kohler A."/>
            <person name="Kuo A."/>
            <person name="Nagy L.G."/>
            <person name="Floudas D."/>
            <person name="Copeland A."/>
            <person name="Barry K.W."/>
            <person name="Cichocki N."/>
            <person name="Veneault-Fourrey C."/>
            <person name="LaButti K."/>
            <person name="Lindquist E.A."/>
            <person name="Lipzen A."/>
            <person name="Lundell T."/>
            <person name="Morin E."/>
            <person name="Murat C."/>
            <person name="Riley R."/>
            <person name="Ohm R."/>
            <person name="Sun H."/>
            <person name="Tunlid A."/>
            <person name="Henrissat B."/>
            <person name="Grigoriev I.V."/>
            <person name="Hibbett D.S."/>
            <person name="Martin F."/>
        </authorList>
    </citation>
    <scope>NUCLEOTIDE SEQUENCE [LARGE SCALE GENOMIC DNA]</scope>
    <source>
        <strain evidence="3">Foug A</strain>
    </source>
</reference>
<feature type="compositionally biased region" description="Acidic residues" evidence="1">
    <location>
        <begin position="178"/>
        <end position="201"/>
    </location>
</feature>
<reference evidence="2 3" key="1">
    <citation type="submission" date="2014-04" db="EMBL/GenBank/DDBJ databases">
        <authorList>
            <consortium name="DOE Joint Genome Institute"/>
            <person name="Kuo A."/>
            <person name="Kohler A."/>
            <person name="Nagy L.G."/>
            <person name="Floudas D."/>
            <person name="Copeland A."/>
            <person name="Barry K.W."/>
            <person name="Cichocki N."/>
            <person name="Veneault-Fourrey C."/>
            <person name="LaButti K."/>
            <person name="Lindquist E.A."/>
            <person name="Lipzen A."/>
            <person name="Lundell T."/>
            <person name="Morin E."/>
            <person name="Murat C."/>
            <person name="Sun H."/>
            <person name="Tunlid A."/>
            <person name="Henrissat B."/>
            <person name="Grigoriev I.V."/>
            <person name="Hibbett D.S."/>
            <person name="Martin F."/>
            <person name="Nordberg H.P."/>
            <person name="Cantor M.N."/>
            <person name="Hua S.X."/>
        </authorList>
    </citation>
    <scope>NUCLEOTIDE SEQUENCE [LARGE SCALE GENOMIC DNA]</scope>
    <source>
        <strain evidence="2 3">Foug A</strain>
    </source>
</reference>
<name>A0A0C3AR03_9AGAM</name>
<keyword evidence="3" id="KW-1185">Reference proteome</keyword>
<dbReference type="HOGENOM" id="CLU_117786_0_0_1"/>
<protein>
    <submittedName>
        <fullName evidence="2">Uncharacterized protein</fullName>
    </submittedName>
</protein>
<accession>A0A0C3AR03</accession>
<dbReference type="AlphaFoldDB" id="A0A0C3AR03"/>
<gene>
    <name evidence="2" type="ORF">SCLCIDRAFT_21241</name>
</gene>
<feature type="region of interest" description="Disordered" evidence="1">
    <location>
        <begin position="1"/>
        <end position="66"/>
    </location>
</feature>
<feature type="region of interest" description="Disordered" evidence="1">
    <location>
        <begin position="169"/>
        <end position="201"/>
    </location>
</feature>
<organism evidence="2 3">
    <name type="scientific">Scleroderma citrinum Foug A</name>
    <dbReference type="NCBI Taxonomy" id="1036808"/>
    <lineage>
        <taxon>Eukaryota</taxon>
        <taxon>Fungi</taxon>
        <taxon>Dikarya</taxon>
        <taxon>Basidiomycota</taxon>
        <taxon>Agaricomycotina</taxon>
        <taxon>Agaricomycetes</taxon>
        <taxon>Agaricomycetidae</taxon>
        <taxon>Boletales</taxon>
        <taxon>Sclerodermatineae</taxon>
        <taxon>Sclerodermataceae</taxon>
        <taxon>Scleroderma</taxon>
    </lineage>
</organism>
<dbReference type="InParanoid" id="A0A0C3AR03"/>